<accession>A0A225VRG6</accession>
<dbReference type="Proteomes" id="UP000198211">
    <property type="component" value="Unassembled WGS sequence"/>
</dbReference>
<evidence type="ECO:0000313" key="2">
    <source>
        <dbReference type="Proteomes" id="UP000198211"/>
    </source>
</evidence>
<protein>
    <submittedName>
        <fullName evidence="1">Uncharacterized protein</fullName>
    </submittedName>
</protein>
<comment type="caution">
    <text evidence="1">The sequence shown here is derived from an EMBL/GenBank/DDBJ whole genome shotgun (WGS) entry which is preliminary data.</text>
</comment>
<organism evidence="1 2">
    <name type="scientific">Phytophthora megakarya</name>
    <dbReference type="NCBI Taxonomy" id="4795"/>
    <lineage>
        <taxon>Eukaryota</taxon>
        <taxon>Sar</taxon>
        <taxon>Stramenopiles</taxon>
        <taxon>Oomycota</taxon>
        <taxon>Peronosporomycetes</taxon>
        <taxon>Peronosporales</taxon>
        <taxon>Peronosporaceae</taxon>
        <taxon>Phytophthora</taxon>
    </lineage>
</organism>
<gene>
    <name evidence="1" type="ORF">PHMEG_00019852</name>
</gene>
<dbReference type="EMBL" id="NBNE01003426">
    <property type="protein sequence ID" value="OWZ07724.1"/>
    <property type="molecule type" value="Genomic_DNA"/>
</dbReference>
<reference evidence="2" key="1">
    <citation type="submission" date="2017-03" db="EMBL/GenBank/DDBJ databases">
        <title>Phytopthora megakarya and P. palmivora, two closely related causual agents of cacao black pod achieved similar genome size and gene model numbers by different mechanisms.</title>
        <authorList>
            <person name="Ali S."/>
            <person name="Shao J."/>
            <person name="Larry D.J."/>
            <person name="Kronmiller B."/>
            <person name="Shen D."/>
            <person name="Strem M.D."/>
            <person name="Melnick R.L."/>
            <person name="Guiltinan M.J."/>
            <person name="Tyler B.M."/>
            <person name="Meinhardt L.W."/>
            <person name="Bailey B.A."/>
        </authorList>
    </citation>
    <scope>NUCLEOTIDE SEQUENCE [LARGE SCALE GENOMIC DNA]</scope>
    <source>
        <strain evidence="2">zdho120</strain>
    </source>
</reference>
<keyword evidence="2" id="KW-1185">Reference proteome</keyword>
<proteinExistence type="predicted"/>
<sequence length="181" mass="21351">MRSLLLYMLTHNSPILLQTAGVCFQSPRYLLKSVMMNAMQSTMDMVVQRFPPLHVSLSPLALVYYFLPKDQWKHIPSETNLYWRQTQDDRVDVAFAKGENVTNREPKTKEKVQKKMTLFRPVQTHEFVHWLVLMLPFPLQHFKSMKIQWATNNEESFQQGTSELSRAEIDFRRSLNFSRLG</sequence>
<dbReference type="AlphaFoldDB" id="A0A225VRG6"/>
<name>A0A225VRG6_9STRA</name>
<evidence type="ECO:0000313" key="1">
    <source>
        <dbReference type="EMBL" id="OWZ07724.1"/>
    </source>
</evidence>